<dbReference type="Proteomes" id="UP000317465">
    <property type="component" value="Chromosome"/>
</dbReference>
<name>A0ACA8QV08_9BACT</name>
<reference evidence="1 2" key="1">
    <citation type="journal article" date="2020" name="Int. J. Syst. Evol. Microbiol.">
        <title>Alistipes communis sp. nov., Alistipes dispar sp. nov. and Alistipes onderdonkii subsp. vulgaris subsp. nov., isolated from human faeces, and creation of Alistipes onderdonkii subsp. onderdonkii subsp. nov.</title>
        <authorList>
            <person name="Sakamoto M."/>
            <person name="Ikeyama N."/>
            <person name="Ogata Y."/>
            <person name="Suda W."/>
            <person name="Iino T."/>
            <person name="Hattori M."/>
            <person name="Ohkuma M."/>
        </authorList>
    </citation>
    <scope>NUCLEOTIDE SEQUENCE [LARGE SCALE GENOMIC DNA]</scope>
    <source>
        <strain evidence="1 2">5CPYCFAH4</strain>
    </source>
</reference>
<evidence type="ECO:0000313" key="1">
    <source>
        <dbReference type="EMBL" id="BBL08658.1"/>
    </source>
</evidence>
<accession>A0ACA8QV08</accession>
<gene>
    <name evidence="1" type="ORF">A5CPYCFAH4_08820</name>
</gene>
<keyword evidence="2" id="KW-1185">Reference proteome</keyword>
<organism evidence="1 2">
    <name type="scientific">Alistipes onderdonkii subsp. vulgaris</name>
    <dbReference type="NCBI Taxonomy" id="2585117"/>
    <lineage>
        <taxon>Bacteria</taxon>
        <taxon>Pseudomonadati</taxon>
        <taxon>Bacteroidota</taxon>
        <taxon>Bacteroidia</taxon>
        <taxon>Bacteroidales</taxon>
        <taxon>Rikenellaceae</taxon>
        <taxon>Alistipes</taxon>
    </lineage>
</organism>
<dbReference type="EMBL" id="AP019737">
    <property type="protein sequence ID" value="BBL08658.1"/>
    <property type="molecule type" value="Genomic_DNA"/>
</dbReference>
<evidence type="ECO:0000313" key="2">
    <source>
        <dbReference type="Proteomes" id="UP000317465"/>
    </source>
</evidence>
<protein>
    <submittedName>
        <fullName evidence="1">Uncharacterized protein</fullName>
    </submittedName>
</protein>
<proteinExistence type="predicted"/>
<sequence length="51" mass="5936">MPMEDIDKNEVSDEGISEDEDLMMREVVQGDADLCFLHHYLSEVFRNGDNF</sequence>